<dbReference type="EMBL" id="FRAW01000023">
    <property type="protein sequence ID" value="SHK91240.1"/>
    <property type="molecule type" value="Genomic_DNA"/>
</dbReference>
<gene>
    <name evidence="1" type="ORF">SAMN05720469_12321</name>
</gene>
<protein>
    <submittedName>
        <fullName evidence="1">Uncharacterized protein</fullName>
    </submittedName>
</protein>
<name>A0A1M6WBU9_9BACT</name>
<keyword evidence="2" id="KW-1185">Reference proteome</keyword>
<dbReference type="Proteomes" id="UP000184275">
    <property type="component" value="Unassembled WGS sequence"/>
</dbReference>
<accession>A0A1M6WBU9</accession>
<evidence type="ECO:0000313" key="1">
    <source>
        <dbReference type="EMBL" id="SHK91240.1"/>
    </source>
</evidence>
<sequence length="243" mass="28576">MINSLFNFFLICLFFLFTMGCNLEKYSDKQVVRKGDLLLVMEKDSITNLKTIDYFDEKNHLLLKARFAEPIEMCDTNKAFRNEINSHPNEILFFDEQDSLVAKDVCVKIGEGIDDGNGKRFIYDCVRLEFDLKHRIRVDGLPKESKKTVKRAIKLKIERDCNGIIRIPVSESKYDYDKANVERLVYNQNGKIESISFYTYPHEKIFEKKLFVDGEYIKTKCFVNDSLKIVTREFFNENQSCFD</sequence>
<reference evidence="2" key="1">
    <citation type="submission" date="2016-11" db="EMBL/GenBank/DDBJ databases">
        <authorList>
            <person name="Varghese N."/>
            <person name="Submissions S."/>
        </authorList>
    </citation>
    <scope>NUCLEOTIDE SEQUENCE [LARGE SCALE GENOMIC DNA]</scope>
    <source>
        <strain evidence="2">UWOS</strain>
    </source>
</reference>
<dbReference type="AlphaFoldDB" id="A0A1M6WBU9"/>
<dbReference type="RefSeq" id="WP_220387052.1">
    <property type="nucleotide sequence ID" value="NZ_FRAW01000023.1"/>
</dbReference>
<organism evidence="1 2">
    <name type="scientific">Fibrobacter intestinalis</name>
    <dbReference type="NCBI Taxonomy" id="28122"/>
    <lineage>
        <taxon>Bacteria</taxon>
        <taxon>Pseudomonadati</taxon>
        <taxon>Fibrobacterota</taxon>
        <taxon>Fibrobacteria</taxon>
        <taxon>Fibrobacterales</taxon>
        <taxon>Fibrobacteraceae</taxon>
        <taxon>Fibrobacter</taxon>
    </lineage>
</organism>
<proteinExistence type="predicted"/>
<evidence type="ECO:0000313" key="2">
    <source>
        <dbReference type="Proteomes" id="UP000184275"/>
    </source>
</evidence>